<organism evidence="1 2">
    <name type="scientific">Alcaligenes faecalis</name>
    <dbReference type="NCBI Taxonomy" id="511"/>
    <lineage>
        <taxon>Bacteria</taxon>
        <taxon>Pseudomonadati</taxon>
        <taxon>Pseudomonadota</taxon>
        <taxon>Betaproteobacteria</taxon>
        <taxon>Burkholderiales</taxon>
        <taxon>Alcaligenaceae</taxon>
        <taxon>Alcaligenes</taxon>
    </lineage>
</organism>
<gene>
    <name evidence="1" type="ORF">DF183_15365</name>
</gene>
<name>A0A2U2BGR3_ALCFA</name>
<dbReference type="Pfam" id="PF13031">
    <property type="entry name" value="DUF3892"/>
    <property type="match status" value="1"/>
</dbReference>
<proteinExistence type="predicted"/>
<reference evidence="1 2" key="2">
    <citation type="submission" date="2018-05" db="EMBL/GenBank/DDBJ databases">
        <authorList>
            <person name="Lanie J.A."/>
            <person name="Ng W.-L."/>
            <person name="Kazmierczak K.M."/>
            <person name="Andrzejewski T.M."/>
            <person name="Davidsen T.M."/>
            <person name="Wayne K.J."/>
            <person name="Tettelin H."/>
            <person name="Glass J.I."/>
            <person name="Rusch D."/>
            <person name="Podicherti R."/>
            <person name="Tsui H.-C.T."/>
            <person name="Winkler M.E."/>
        </authorList>
    </citation>
    <scope>NUCLEOTIDE SEQUENCE [LARGE SCALE GENOMIC DNA]</scope>
    <source>
        <strain evidence="1 2">YBY</strain>
    </source>
</reference>
<sequence>MAVCHLMLNDEGPNKNFMRWQMIEVAYVTKDMRRDPYERITHLGGAGWQRSQPDVVQQIEQGQEDYYILLDGIPAKLIVALSRFGAKYLKTELEVEEPHILLSLPSQAA</sequence>
<evidence type="ECO:0000313" key="1">
    <source>
        <dbReference type="EMBL" id="PWE13205.1"/>
    </source>
</evidence>
<reference evidence="1 2" key="1">
    <citation type="submission" date="2018-05" db="EMBL/GenBank/DDBJ databases">
        <title>Genome Sequence of an Efficient Indole-Degrading Bacterium, Alcaligenes sp.YBY.</title>
        <authorList>
            <person name="Yang B."/>
        </authorList>
    </citation>
    <scope>NUCLEOTIDE SEQUENCE [LARGE SCALE GENOMIC DNA]</scope>
    <source>
        <strain evidence="1 2">YBY</strain>
    </source>
</reference>
<dbReference type="AlphaFoldDB" id="A0A2U2BGR3"/>
<evidence type="ECO:0000313" key="2">
    <source>
        <dbReference type="Proteomes" id="UP000245216"/>
    </source>
</evidence>
<comment type="caution">
    <text evidence="1">The sequence shown here is derived from an EMBL/GenBank/DDBJ whole genome shotgun (WGS) entry which is preliminary data.</text>
</comment>
<accession>A0A2U2BGR3</accession>
<dbReference type="InterPro" id="IPR024997">
    <property type="entry name" value="DUF3892"/>
</dbReference>
<dbReference type="Proteomes" id="UP000245216">
    <property type="component" value="Unassembled WGS sequence"/>
</dbReference>
<protein>
    <submittedName>
        <fullName evidence="1">DUF3892 domain-containing protein</fullName>
    </submittedName>
</protein>
<dbReference type="EMBL" id="QEXO01000004">
    <property type="protein sequence ID" value="PWE13205.1"/>
    <property type="molecule type" value="Genomic_DNA"/>
</dbReference>